<keyword evidence="1" id="KW-1133">Transmembrane helix</keyword>
<dbReference type="RefSeq" id="XP_018061876.1">
    <property type="nucleotide sequence ID" value="XM_018206963.1"/>
</dbReference>
<accession>A0A132B5A4</accession>
<sequence>MKLSLPVFACVIAMAVAQFSTITTSARADGVKTFQGPKKVATREDGSTGDTTSIRVLPSTTAVPYSSQVRHRGWTSETCSGNGKCPRKLPDGATAVIACLSIVALCMLVVYLLLERKMCSCCYQTKEIV</sequence>
<name>A0A132B5A4_MOLSC</name>
<dbReference type="GeneID" id="28816689"/>
<evidence type="ECO:0000313" key="3">
    <source>
        <dbReference type="EMBL" id="KUJ07521.1"/>
    </source>
</evidence>
<keyword evidence="2" id="KW-0732">Signal</keyword>
<reference evidence="3 4" key="1">
    <citation type="submission" date="2015-10" db="EMBL/GenBank/DDBJ databases">
        <title>Full genome of DAOMC 229536 Phialocephala scopiformis, a fungal endophyte of spruce producing the potent anti-insectan compound rugulosin.</title>
        <authorList>
            <consortium name="DOE Joint Genome Institute"/>
            <person name="Walker A.K."/>
            <person name="Frasz S.L."/>
            <person name="Seifert K.A."/>
            <person name="Miller J.D."/>
            <person name="Mondo S.J."/>
            <person name="Labutti K."/>
            <person name="Lipzen A."/>
            <person name="Dockter R."/>
            <person name="Kennedy M."/>
            <person name="Grigoriev I.V."/>
            <person name="Spatafora J.W."/>
        </authorList>
    </citation>
    <scope>NUCLEOTIDE SEQUENCE [LARGE SCALE GENOMIC DNA]</scope>
    <source>
        <strain evidence="3 4">CBS 120377</strain>
    </source>
</reference>
<gene>
    <name evidence="3" type="ORF">LY89DRAFT_355734</name>
</gene>
<organism evidence="3 4">
    <name type="scientific">Mollisia scopiformis</name>
    <name type="common">Conifer needle endophyte fungus</name>
    <name type="synonym">Phialocephala scopiformis</name>
    <dbReference type="NCBI Taxonomy" id="149040"/>
    <lineage>
        <taxon>Eukaryota</taxon>
        <taxon>Fungi</taxon>
        <taxon>Dikarya</taxon>
        <taxon>Ascomycota</taxon>
        <taxon>Pezizomycotina</taxon>
        <taxon>Leotiomycetes</taxon>
        <taxon>Helotiales</taxon>
        <taxon>Mollisiaceae</taxon>
        <taxon>Mollisia</taxon>
    </lineage>
</organism>
<evidence type="ECO:0000256" key="2">
    <source>
        <dbReference type="SAM" id="SignalP"/>
    </source>
</evidence>
<dbReference type="EMBL" id="KQ947439">
    <property type="protein sequence ID" value="KUJ07521.1"/>
    <property type="molecule type" value="Genomic_DNA"/>
</dbReference>
<dbReference type="InParanoid" id="A0A132B5A4"/>
<evidence type="ECO:0000313" key="4">
    <source>
        <dbReference type="Proteomes" id="UP000070700"/>
    </source>
</evidence>
<keyword evidence="1" id="KW-0472">Membrane</keyword>
<keyword evidence="1" id="KW-0812">Transmembrane</keyword>
<feature type="chain" id="PRO_5007287884" evidence="2">
    <location>
        <begin position="29"/>
        <end position="129"/>
    </location>
</feature>
<feature type="transmembrane region" description="Helical" evidence="1">
    <location>
        <begin position="93"/>
        <end position="114"/>
    </location>
</feature>
<dbReference type="AlphaFoldDB" id="A0A132B5A4"/>
<proteinExistence type="predicted"/>
<keyword evidence="4" id="KW-1185">Reference proteome</keyword>
<dbReference type="KEGG" id="psco:LY89DRAFT_355734"/>
<evidence type="ECO:0000256" key="1">
    <source>
        <dbReference type="SAM" id="Phobius"/>
    </source>
</evidence>
<dbReference type="Proteomes" id="UP000070700">
    <property type="component" value="Unassembled WGS sequence"/>
</dbReference>
<protein>
    <submittedName>
        <fullName evidence="3">Uncharacterized protein</fullName>
    </submittedName>
</protein>
<feature type="signal peptide" evidence="2">
    <location>
        <begin position="1"/>
        <end position="28"/>
    </location>
</feature>